<comment type="caution">
    <text evidence="1">The sequence shown here is derived from an EMBL/GenBank/DDBJ whole genome shotgun (WGS) entry which is preliminary data.</text>
</comment>
<dbReference type="EMBL" id="JAPFFF010000001">
    <property type="protein sequence ID" value="KAK8900600.1"/>
    <property type="molecule type" value="Genomic_DNA"/>
</dbReference>
<proteinExistence type="predicted"/>
<organism evidence="1 2">
    <name type="scientific">Tritrichomonas musculus</name>
    <dbReference type="NCBI Taxonomy" id="1915356"/>
    <lineage>
        <taxon>Eukaryota</taxon>
        <taxon>Metamonada</taxon>
        <taxon>Parabasalia</taxon>
        <taxon>Tritrichomonadida</taxon>
        <taxon>Tritrichomonadidae</taxon>
        <taxon>Tritrichomonas</taxon>
    </lineage>
</organism>
<accession>A0ABR2LB61</accession>
<evidence type="ECO:0000313" key="2">
    <source>
        <dbReference type="Proteomes" id="UP001470230"/>
    </source>
</evidence>
<dbReference type="Proteomes" id="UP001470230">
    <property type="component" value="Unassembled WGS sequence"/>
</dbReference>
<evidence type="ECO:0008006" key="3">
    <source>
        <dbReference type="Google" id="ProtNLM"/>
    </source>
</evidence>
<name>A0ABR2LB61_9EUKA</name>
<evidence type="ECO:0000313" key="1">
    <source>
        <dbReference type="EMBL" id="KAK8900600.1"/>
    </source>
</evidence>
<sequence>MNSYIAKFACTPYLAPPPPNPNIKTTNLRIEDTLLTLFEGFEHSLINDRQEKLRMFQELEINLPKICNLQADRFPNDVEPNKMNGTIMTFLTLLADPSYRLTSLCPIPKLDTLKLDFLLKHCLTRRIPIERAVWAIHHYIIKMEIPADTITNTLISIQPTDIIFYCKLCNGIYRKNLLNHITFLKWAITHIPPEYLKDFEKDIVRTHSLLYYSLSSNNVNGNSNFPIFLKFLSKSLLINESHIIQLSLLCENQKIFTLNQAKCIYSLIYNKNLLKRIRHIHEILFSKEYRRDCSSFLLFLMPLIIFKDFPHYNFEVILNNTRSASFFLKPSKQTKIALNICQTVINRFTDPVNVSSLAAWLIRKLGFKLDVGTFCEWVFELTETTFSDKYNRSDKFIFNSLKVLFYELQFQGVLNYKEFHSYVHSQGYFVTRPIATKKIISEFPILLYDLVDRHGNKKRTIRSENLKGANEVFPKVLLDLHLFFPDSQIEKKMKTINSNPIGQLEMIKTLPFCIRFVIASWTIISNDTNKKRLDSKSLIDFLNDLGTPFLIPELSRNSSFVPRNARQFLAAFESHGLRNNLETVITNEISPSRLSELFIRFSHLCSLHVFDLSFSIRSHDEVCLILSLFFCDLMTFKNISYKSFVEFFDDFCYSMDVPNPVDLFVSLFLSSCYLKNRYVDESDRISIHSILNGIDNDQNVQNFSNVYSFISLFVRDLFKRQIIKPSEFAIIVLTVAQNKDNRPFIVYDDDSISTLIESVFQILFDFLAENASVFESNDCLTLDVVDMFMSTLSFYSGNQVIKETLETVYHNFLTQLKILRPPQFSSKPSSQSFLCAVYTLLPAELFSDDCGSIINFFKKNANRVNLFFWCSWLRDRTEFKPGFPVAQHEPFPESKKLKYITELVDTFWNQGTTSSHSQTNSNTYDFFNDSFEKELCEECWWILCESKSISNAVIQKCINKSFFNFSCLHPALLTADELILEYLCDKLRETNTMSINDDFVLSASSVFVIFVSKFAHNYKYFQLTVSIANKLLEWMLKLWEDESSMLMTLIDTFNFIVCWSLGHSNEEEAQSENKGFANQGSFHDMLHSKIIPNMKKLPKELERKILLNKPKQAFKIIKNPLYLDFVSQDNEPGNQLNEGGSNFHGDFSFFDDDVEDQLFWG</sequence>
<keyword evidence="2" id="KW-1185">Reference proteome</keyword>
<protein>
    <recommendedName>
        <fullName evidence="3">Mediator complex subunit Med12 LCEWAV-domain domain-containing protein</fullName>
    </recommendedName>
</protein>
<reference evidence="1 2" key="1">
    <citation type="submission" date="2024-04" db="EMBL/GenBank/DDBJ databases">
        <title>Tritrichomonas musculus Genome.</title>
        <authorList>
            <person name="Alves-Ferreira E."/>
            <person name="Grigg M."/>
            <person name="Lorenzi H."/>
            <person name="Galac M."/>
        </authorList>
    </citation>
    <scope>NUCLEOTIDE SEQUENCE [LARGE SCALE GENOMIC DNA]</scope>
    <source>
        <strain evidence="1 2">EAF2021</strain>
    </source>
</reference>
<gene>
    <name evidence="1" type="ORF">M9Y10_002929</name>
</gene>